<keyword evidence="5" id="KW-1185">Reference proteome</keyword>
<feature type="signal peptide" evidence="2">
    <location>
        <begin position="1"/>
        <end position="24"/>
    </location>
</feature>
<dbReference type="Pfam" id="PF12034">
    <property type="entry name" value="YfbK_C"/>
    <property type="match status" value="1"/>
</dbReference>
<dbReference type="SUPFAM" id="SSF53300">
    <property type="entry name" value="vWA-like"/>
    <property type="match status" value="1"/>
</dbReference>
<dbReference type="PANTHER" id="PTHR10579">
    <property type="entry name" value="CALCIUM-ACTIVATED CHLORIDE CHANNEL REGULATOR"/>
    <property type="match status" value="1"/>
</dbReference>
<feature type="region of interest" description="Disordered" evidence="1">
    <location>
        <begin position="405"/>
        <end position="426"/>
    </location>
</feature>
<dbReference type="RefSeq" id="WP_387969686.1">
    <property type="nucleotide sequence ID" value="NZ_JBHRWO010000004.1"/>
</dbReference>
<dbReference type="SMART" id="SM00327">
    <property type="entry name" value="VWA"/>
    <property type="match status" value="1"/>
</dbReference>
<dbReference type="InterPro" id="IPR051266">
    <property type="entry name" value="CLCR"/>
</dbReference>
<organism evidence="4 5">
    <name type="scientific">Glycomyces rhizosphaerae</name>
    <dbReference type="NCBI Taxonomy" id="2054422"/>
    <lineage>
        <taxon>Bacteria</taxon>
        <taxon>Bacillati</taxon>
        <taxon>Actinomycetota</taxon>
        <taxon>Actinomycetes</taxon>
        <taxon>Glycomycetales</taxon>
        <taxon>Glycomycetaceae</taxon>
        <taxon>Glycomyces</taxon>
    </lineage>
</organism>
<dbReference type="Gene3D" id="3.40.50.410">
    <property type="entry name" value="von Willebrand factor, type A domain"/>
    <property type="match status" value="1"/>
</dbReference>
<evidence type="ECO:0000313" key="4">
    <source>
        <dbReference type="EMBL" id="MFC3491220.1"/>
    </source>
</evidence>
<evidence type="ECO:0000256" key="1">
    <source>
        <dbReference type="SAM" id="MobiDB-lite"/>
    </source>
</evidence>
<keyword evidence="2" id="KW-0732">Signal</keyword>
<feature type="domain" description="VWFA" evidence="3">
    <location>
        <begin position="151"/>
        <end position="328"/>
    </location>
</feature>
<dbReference type="EMBL" id="JBHRWO010000004">
    <property type="protein sequence ID" value="MFC3491220.1"/>
    <property type="molecule type" value="Genomic_DNA"/>
</dbReference>
<dbReference type="InterPro" id="IPR022156">
    <property type="entry name" value="Uncharacterised_YfbK_N"/>
</dbReference>
<protein>
    <submittedName>
        <fullName evidence="4">von Willebrand factor type A domain-containing protein</fullName>
    </submittedName>
</protein>
<feature type="chain" id="PRO_5045101667" evidence="2">
    <location>
        <begin position="25"/>
        <end position="485"/>
    </location>
</feature>
<dbReference type="Pfam" id="PF12450">
    <property type="entry name" value="vWF_A"/>
    <property type="match status" value="1"/>
</dbReference>
<dbReference type="InterPro" id="IPR002035">
    <property type="entry name" value="VWF_A"/>
</dbReference>
<dbReference type="PROSITE" id="PS51257">
    <property type="entry name" value="PROKAR_LIPOPROTEIN"/>
    <property type="match status" value="1"/>
</dbReference>
<evidence type="ECO:0000259" key="3">
    <source>
        <dbReference type="PROSITE" id="PS50234"/>
    </source>
</evidence>
<sequence length="485" mass="51801">MRRHQVAGIPAALLLITLAACSGAGDAESGAAQDMTQVEPEIADETYDANEPVSPADDPESTFAVDVDTASYDYARRSLQDGALPPADQVRPEEFVNYFDQGYAEPEGNGFAITVDSAELPDWYEAGDATHVMRVGLQTRAEPDTERADVNLTFVIDVSGSMEQDDRIGLVRDSLHTLVDGLRPNDSVAIVTYSDDSELLQEMTDVGDGEELHDAIYGLETDGSTNMQAGLEDGYELAGEAFDEGKDNRVILLSDGEANVGITEHDEMLEELGEDIAEGITLLTVGVGDSYNQEMLEQLADNGDGWAVYFATESEAERVFSERLTSTLGVTARDAKIQVTFDEATVAEYRLIGFENRAIEDDEFEDDSVDGGEVGPGHSVTALYALSLTGEAGDVASVDVRWQDPETEETGTAEASLPTDTLADGPGPHLSVDMVAAAFAEILRGSAEFDCEAILPAAQELAETTEDPDVEELAELIAAASDLGA</sequence>
<dbReference type="Pfam" id="PF00092">
    <property type="entry name" value="VWA"/>
    <property type="match status" value="1"/>
</dbReference>
<evidence type="ECO:0000256" key="2">
    <source>
        <dbReference type="SAM" id="SignalP"/>
    </source>
</evidence>
<proteinExistence type="predicted"/>
<dbReference type="Proteomes" id="UP001595712">
    <property type="component" value="Unassembled WGS sequence"/>
</dbReference>
<dbReference type="PANTHER" id="PTHR10579:SF43">
    <property type="entry name" value="ZINC FINGER (C3HC4-TYPE RING FINGER) FAMILY PROTEIN"/>
    <property type="match status" value="1"/>
</dbReference>
<dbReference type="InterPro" id="IPR021908">
    <property type="entry name" value="YfbK_C"/>
</dbReference>
<dbReference type="PROSITE" id="PS50234">
    <property type="entry name" value="VWFA"/>
    <property type="match status" value="1"/>
</dbReference>
<reference evidence="5" key="1">
    <citation type="journal article" date="2019" name="Int. J. Syst. Evol. Microbiol.">
        <title>The Global Catalogue of Microorganisms (GCM) 10K type strain sequencing project: providing services to taxonomists for standard genome sequencing and annotation.</title>
        <authorList>
            <consortium name="The Broad Institute Genomics Platform"/>
            <consortium name="The Broad Institute Genome Sequencing Center for Infectious Disease"/>
            <person name="Wu L."/>
            <person name="Ma J."/>
        </authorList>
    </citation>
    <scope>NUCLEOTIDE SEQUENCE [LARGE SCALE GENOMIC DNA]</scope>
    <source>
        <strain evidence="5">CGMCC 4.7396</strain>
    </source>
</reference>
<accession>A0ABV7PVD2</accession>
<dbReference type="InterPro" id="IPR036465">
    <property type="entry name" value="vWFA_dom_sf"/>
</dbReference>
<gene>
    <name evidence="4" type="ORF">ACFO8M_01795</name>
</gene>
<comment type="caution">
    <text evidence="4">The sequence shown here is derived from an EMBL/GenBank/DDBJ whole genome shotgun (WGS) entry which is preliminary data.</text>
</comment>
<evidence type="ECO:0000313" key="5">
    <source>
        <dbReference type="Proteomes" id="UP001595712"/>
    </source>
</evidence>
<name>A0ABV7PVD2_9ACTN</name>